<dbReference type="PANTHER" id="PTHR45729">
    <property type="entry name" value="RABPHILIN, ISOFORM A"/>
    <property type="match status" value="1"/>
</dbReference>
<dbReference type="Pfam" id="PF00069">
    <property type="entry name" value="Pkinase"/>
    <property type="match status" value="1"/>
</dbReference>
<dbReference type="PRINTS" id="PR00360">
    <property type="entry name" value="C2DOMAIN"/>
</dbReference>
<evidence type="ECO:0000313" key="21">
    <source>
        <dbReference type="Proteomes" id="UP001497623"/>
    </source>
</evidence>
<name>A0AAV2PQ13_MEGNR</name>
<protein>
    <recommendedName>
        <fullName evidence="2">protein kinase C</fullName>
        <ecNumber evidence="2">2.7.11.13</ecNumber>
    </recommendedName>
</protein>
<evidence type="ECO:0000259" key="19">
    <source>
        <dbReference type="PROSITE" id="PS50081"/>
    </source>
</evidence>
<dbReference type="GO" id="GO:0006887">
    <property type="term" value="P:exocytosis"/>
    <property type="evidence" value="ECO:0007669"/>
    <property type="project" value="TreeGrafter"/>
</dbReference>
<proteinExistence type="inferred from homology"/>
<keyword evidence="7" id="KW-0677">Repeat</keyword>
<dbReference type="PRINTS" id="PR00008">
    <property type="entry name" value="DAGPEDOMAIN"/>
</dbReference>
<evidence type="ECO:0000256" key="2">
    <source>
        <dbReference type="ARBA" id="ARBA00012429"/>
    </source>
</evidence>
<keyword evidence="8 15" id="KW-0547">Nucleotide-binding</keyword>
<dbReference type="AlphaFoldDB" id="A0AAV2PQ13"/>
<gene>
    <name evidence="20" type="ORF">MNOR_LOCUS3260</name>
</gene>
<dbReference type="PROSITE" id="PS50081">
    <property type="entry name" value="ZF_DAG_PE_2"/>
    <property type="match status" value="2"/>
</dbReference>
<dbReference type="PROSITE" id="PS50004">
    <property type="entry name" value="C2"/>
    <property type="match status" value="1"/>
</dbReference>
<keyword evidence="21" id="KW-1185">Reference proteome</keyword>
<keyword evidence="11" id="KW-0862">Zinc</keyword>
<evidence type="ECO:0000256" key="9">
    <source>
        <dbReference type="ARBA" id="ARBA00022771"/>
    </source>
</evidence>
<dbReference type="Pfam" id="PF00168">
    <property type="entry name" value="C2"/>
    <property type="match status" value="1"/>
</dbReference>
<evidence type="ECO:0000256" key="8">
    <source>
        <dbReference type="ARBA" id="ARBA00022741"/>
    </source>
</evidence>
<keyword evidence="9" id="KW-0863">Zinc-finger</keyword>
<evidence type="ECO:0000256" key="12">
    <source>
        <dbReference type="ARBA" id="ARBA00022840"/>
    </source>
</evidence>
<dbReference type="InterPro" id="IPR035892">
    <property type="entry name" value="C2_domain_sf"/>
</dbReference>
<evidence type="ECO:0000256" key="3">
    <source>
        <dbReference type="ARBA" id="ARBA00022527"/>
    </source>
</evidence>
<dbReference type="FunFam" id="3.30.60.20:FF:000006">
    <property type="entry name" value="Protein kinase C"/>
    <property type="match status" value="1"/>
</dbReference>
<dbReference type="SMART" id="SM00239">
    <property type="entry name" value="C2"/>
    <property type="match status" value="1"/>
</dbReference>
<feature type="binding site" evidence="15">
    <location>
        <position position="385"/>
    </location>
    <ligand>
        <name>ATP</name>
        <dbReference type="ChEBI" id="CHEBI:30616"/>
    </ligand>
</feature>
<evidence type="ECO:0000256" key="16">
    <source>
        <dbReference type="SAM" id="MobiDB-lite"/>
    </source>
</evidence>
<organism evidence="20 21">
    <name type="scientific">Meganyctiphanes norvegica</name>
    <name type="common">Northern krill</name>
    <name type="synonym">Thysanopoda norvegica</name>
    <dbReference type="NCBI Taxonomy" id="48144"/>
    <lineage>
        <taxon>Eukaryota</taxon>
        <taxon>Metazoa</taxon>
        <taxon>Ecdysozoa</taxon>
        <taxon>Arthropoda</taxon>
        <taxon>Crustacea</taxon>
        <taxon>Multicrustacea</taxon>
        <taxon>Malacostraca</taxon>
        <taxon>Eumalacostraca</taxon>
        <taxon>Eucarida</taxon>
        <taxon>Euphausiacea</taxon>
        <taxon>Euphausiidae</taxon>
        <taxon>Meganyctiphanes</taxon>
    </lineage>
</organism>
<dbReference type="InterPro" id="IPR046349">
    <property type="entry name" value="C1-like_sf"/>
</dbReference>
<dbReference type="SUPFAM" id="SSF56112">
    <property type="entry name" value="Protein kinase-like (PK-like)"/>
    <property type="match status" value="1"/>
</dbReference>
<dbReference type="InterPro" id="IPR043566">
    <property type="entry name" value="Rabphilin/DOC2/Noc2"/>
</dbReference>
<dbReference type="SUPFAM" id="SSF57889">
    <property type="entry name" value="Cysteine-rich domain"/>
    <property type="match status" value="2"/>
</dbReference>
<comment type="similarity">
    <text evidence="1">Belongs to the protein kinase superfamily. AGC Ser/Thr protein kinase family. PKC subfamily.</text>
</comment>
<dbReference type="Gene3D" id="3.30.60.20">
    <property type="match status" value="2"/>
</dbReference>
<evidence type="ECO:0000259" key="18">
    <source>
        <dbReference type="PROSITE" id="PS50011"/>
    </source>
</evidence>
<evidence type="ECO:0000256" key="1">
    <source>
        <dbReference type="ARBA" id="ARBA00005490"/>
    </source>
</evidence>
<dbReference type="InterPro" id="IPR011009">
    <property type="entry name" value="Kinase-like_dom_sf"/>
</dbReference>
<dbReference type="SMART" id="SM00220">
    <property type="entry name" value="S_TKc"/>
    <property type="match status" value="1"/>
</dbReference>
<feature type="region of interest" description="Disordered" evidence="16">
    <location>
        <begin position="1"/>
        <end position="25"/>
    </location>
</feature>
<dbReference type="EMBL" id="CAXKWB010001096">
    <property type="protein sequence ID" value="CAL4063297.1"/>
    <property type="molecule type" value="Genomic_DNA"/>
</dbReference>
<keyword evidence="3" id="KW-0723">Serine/threonine-protein kinase</keyword>
<dbReference type="FunFam" id="3.30.60.20:FF:000052">
    <property type="entry name" value="Protein kinase C"/>
    <property type="match status" value="1"/>
</dbReference>
<feature type="domain" description="C2" evidence="17">
    <location>
        <begin position="175"/>
        <end position="295"/>
    </location>
</feature>
<evidence type="ECO:0000256" key="5">
    <source>
        <dbReference type="ARBA" id="ARBA00022679"/>
    </source>
</evidence>
<dbReference type="Proteomes" id="UP001497623">
    <property type="component" value="Unassembled WGS sequence"/>
</dbReference>
<dbReference type="GO" id="GO:0005524">
    <property type="term" value="F:ATP binding"/>
    <property type="evidence" value="ECO:0007669"/>
    <property type="project" value="UniProtKB-UniRule"/>
</dbReference>
<dbReference type="SUPFAM" id="SSF49562">
    <property type="entry name" value="C2 domain (Calcium/lipid-binding domain, CaLB)"/>
    <property type="match status" value="1"/>
</dbReference>
<dbReference type="InterPro" id="IPR017441">
    <property type="entry name" value="Protein_kinase_ATP_BS"/>
</dbReference>
<dbReference type="Gene3D" id="2.60.40.150">
    <property type="entry name" value="C2 domain"/>
    <property type="match status" value="1"/>
</dbReference>
<dbReference type="GO" id="GO:0098793">
    <property type="term" value="C:presynapse"/>
    <property type="evidence" value="ECO:0007669"/>
    <property type="project" value="GOC"/>
</dbReference>
<accession>A0AAV2PQ13</accession>
<comment type="caution">
    <text evidence="20">The sequence shown here is derived from an EMBL/GenBank/DDBJ whole genome shotgun (WGS) entry which is preliminary data.</text>
</comment>
<comment type="catalytic activity">
    <reaction evidence="14">
        <text>L-seryl-[protein] + ATP = O-phospho-L-seryl-[protein] + ADP + H(+)</text>
        <dbReference type="Rhea" id="RHEA:17989"/>
        <dbReference type="Rhea" id="RHEA-COMP:9863"/>
        <dbReference type="Rhea" id="RHEA-COMP:11604"/>
        <dbReference type="ChEBI" id="CHEBI:15378"/>
        <dbReference type="ChEBI" id="CHEBI:29999"/>
        <dbReference type="ChEBI" id="CHEBI:30616"/>
        <dbReference type="ChEBI" id="CHEBI:83421"/>
        <dbReference type="ChEBI" id="CHEBI:456216"/>
        <dbReference type="EC" id="2.7.11.13"/>
    </reaction>
</comment>
<evidence type="ECO:0000256" key="13">
    <source>
        <dbReference type="ARBA" id="ARBA00047272"/>
    </source>
</evidence>
<evidence type="ECO:0000256" key="4">
    <source>
        <dbReference type="ARBA" id="ARBA00022553"/>
    </source>
</evidence>
<feature type="non-terminal residue" evidence="20">
    <location>
        <position position="460"/>
    </location>
</feature>
<dbReference type="InterPro" id="IPR002219">
    <property type="entry name" value="PKC_DAG/PE"/>
</dbReference>
<dbReference type="GO" id="GO:0008270">
    <property type="term" value="F:zinc ion binding"/>
    <property type="evidence" value="ECO:0007669"/>
    <property type="project" value="UniProtKB-KW"/>
</dbReference>
<dbReference type="GO" id="GO:0017158">
    <property type="term" value="P:regulation of calcium ion-dependent exocytosis"/>
    <property type="evidence" value="ECO:0007669"/>
    <property type="project" value="TreeGrafter"/>
</dbReference>
<dbReference type="EC" id="2.7.11.13" evidence="2"/>
<evidence type="ECO:0000256" key="6">
    <source>
        <dbReference type="ARBA" id="ARBA00022723"/>
    </source>
</evidence>
<dbReference type="CDD" id="cd20836">
    <property type="entry name" value="C1_cPKC_rpt2"/>
    <property type="match status" value="1"/>
</dbReference>
<evidence type="ECO:0000256" key="14">
    <source>
        <dbReference type="ARBA" id="ARBA00047470"/>
    </source>
</evidence>
<feature type="domain" description="Phorbol-ester/DAG-type" evidence="19">
    <location>
        <begin position="51"/>
        <end position="107"/>
    </location>
</feature>
<dbReference type="Pfam" id="PF00130">
    <property type="entry name" value="C1_1"/>
    <property type="match status" value="2"/>
</dbReference>
<evidence type="ECO:0000256" key="11">
    <source>
        <dbReference type="ARBA" id="ARBA00022833"/>
    </source>
</evidence>
<keyword evidence="12 15" id="KW-0067">ATP-binding</keyword>
<keyword evidence="5" id="KW-0808">Transferase</keyword>
<evidence type="ECO:0000256" key="7">
    <source>
        <dbReference type="ARBA" id="ARBA00022737"/>
    </source>
</evidence>
<dbReference type="InterPro" id="IPR000008">
    <property type="entry name" value="C2_dom"/>
</dbReference>
<comment type="catalytic activity">
    <reaction evidence="13">
        <text>L-threonyl-[protein] + ATP = O-phospho-L-threonyl-[protein] + ADP + H(+)</text>
        <dbReference type="Rhea" id="RHEA:46608"/>
        <dbReference type="Rhea" id="RHEA-COMP:11060"/>
        <dbReference type="Rhea" id="RHEA-COMP:11605"/>
        <dbReference type="ChEBI" id="CHEBI:15378"/>
        <dbReference type="ChEBI" id="CHEBI:30013"/>
        <dbReference type="ChEBI" id="CHEBI:30616"/>
        <dbReference type="ChEBI" id="CHEBI:61977"/>
        <dbReference type="ChEBI" id="CHEBI:456216"/>
        <dbReference type="EC" id="2.7.11.13"/>
    </reaction>
</comment>
<dbReference type="FunFam" id="2.60.40.150:FF:000012">
    <property type="entry name" value="Kinase C alpha type"/>
    <property type="match status" value="1"/>
</dbReference>
<reference evidence="20 21" key="1">
    <citation type="submission" date="2024-05" db="EMBL/GenBank/DDBJ databases">
        <authorList>
            <person name="Wallberg A."/>
        </authorList>
    </citation>
    <scope>NUCLEOTIDE SEQUENCE [LARGE SCALE GENOMIC DNA]</scope>
</reference>
<dbReference type="PROSITE" id="PS00107">
    <property type="entry name" value="PROTEIN_KINASE_ATP"/>
    <property type="match status" value="1"/>
</dbReference>
<dbReference type="CDD" id="cd20833">
    <property type="entry name" value="C1_cPKC_rpt1"/>
    <property type="match status" value="1"/>
</dbReference>
<dbReference type="CDD" id="cd04026">
    <property type="entry name" value="C2_PKC_alpha_gamma"/>
    <property type="match status" value="1"/>
</dbReference>
<keyword evidence="4" id="KW-0597">Phosphoprotein</keyword>
<dbReference type="GO" id="GO:0061669">
    <property type="term" value="P:spontaneous neurotransmitter secretion"/>
    <property type="evidence" value="ECO:0007669"/>
    <property type="project" value="TreeGrafter"/>
</dbReference>
<dbReference type="Gene3D" id="3.30.200.20">
    <property type="entry name" value="Phosphorylase Kinase, domain 1"/>
    <property type="match status" value="1"/>
</dbReference>
<feature type="domain" description="Phorbol-ester/DAG-type" evidence="19">
    <location>
        <begin position="122"/>
        <end position="172"/>
    </location>
</feature>
<feature type="domain" description="Protein kinase" evidence="18">
    <location>
        <begin position="356"/>
        <end position="460"/>
    </location>
</feature>
<keyword evidence="10" id="KW-0418">Kinase</keyword>
<dbReference type="SMART" id="SM00109">
    <property type="entry name" value="C1"/>
    <property type="match status" value="2"/>
</dbReference>
<evidence type="ECO:0000256" key="10">
    <source>
        <dbReference type="ARBA" id="ARBA00022777"/>
    </source>
</evidence>
<dbReference type="GO" id="GO:0004697">
    <property type="term" value="F:diacylglycerol-dependent serine/threonine kinase activity"/>
    <property type="evidence" value="ECO:0007669"/>
    <property type="project" value="UniProtKB-EC"/>
</dbReference>
<dbReference type="PROSITE" id="PS50011">
    <property type="entry name" value="PROTEIN_KINASE_DOM"/>
    <property type="match status" value="1"/>
</dbReference>
<dbReference type="PANTHER" id="PTHR45729:SF9">
    <property type="entry name" value="DOUBLE C2-LIKE DOMAIN-CONTAINING PROTEIN BETA"/>
    <property type="match status" value="1"/>
</dbReference>
<dbReference type="InterPro" id="IPR000719">
    <property type="entry name" value="Prot_kinase_dom"/>
</dbReference>
<dbReference type="InterPro" id="IPR020454">
    <property type="entry name" value="DAG/PE-bd"/>
</dbReference>
<sequence length="460" mass="52420">MADTKKPADEKKPDAKDAKDDGDKDMKTAFATGAKGRKGGIKKKNVFMINDHKFIPRFFKQPTFCSHCKDFIWKVLFTMGFGKQGYQCQICSFVVHKRCHEFVTFKCPGKDKGADSDDTRTKHRFKNQTYASPTFCDHCGSLLYGLIHQGMRCAACNMNVHKRCTESVPNLCGCDHTERRGRIEMLIKCEGAKLTADIIQAKNLIPMDPNGMSDPYVKLKLIPGVDNQKMKTKTIKCTLNPTWNEQLTCDLKPEDKDRRLLVEVWDWDRTSRNDFMGSMSFGVSEIIKQPVEGWYKLLTEEEGEFYNVPVPPEGTDIAALKEKFKKGSMVKKPLAPSDNDIPHNMNKRDIIRATDFNFLMVLGKGSFGKVLLAERKGTDDLYAIKILKKDIIIQDDDVECTMIEKRVLALASKPPFLVQLHSCFQTMDRLYFVMEFVNGGDLMFQIQQCGKFKEPVAVFF</sequence>
<keyword evidence="6" id="KW-0479">Metal-binding</keyword>
<evidence type="ECO:0000313" key="20">
    <source>
        <dbReference type="EMBL" id="CAL4063297.1"/>
    </source>
</evidence>
<evidence type="ECO:0000259" key="17">
    <source>
        <dbReference type="PROSITE" id="PS50004"/>
    </source>
</evidence>
<dbReference type="FunFam" id="3.30.200.20:FF:000080">
    <property type="entry name" value="Protein kinase C"/>
    <property type="match status" value="1"/>
</dbReference>
<evidence type="ECO:0000256" key="15">
    <source>
        <dbReference type="PROSITE-ProRule" id="PRU10141"/>
    </source>
</evidence>